<keyword evidence="9" id="KW-0732">Signal</keyword>
<evidence type="ECO:0000259" key="17">
    <source>
        <dbReference type="Pfam" id="PF25162"/>
    </source>
</evidence>
<feature type="domain" description="PGF-CTERM archaeal protein-sorting signal" evidence="16">
    <location>
        <begin position="910"/>
        <end position="932"/>
    </location>
</feature>
<evidence type="ECO:0000313" key="19">
    <source>
        <dbReference type="Proteomes" id="UP001597034"/>
    </source>
</evidence>
<keyword evidence="11 14" id="KW-0472">Membrane</keyword>
<evidence type="ECO:0000256" key="10">
    <source>
        <dbReference type="ARBA" id="ARBA00022989"/>
    </source>
</evidence>
<dbReference type="InterPro" id="IPR057149">
    <property type="entry name" value="DUF7827"/>
</dbReference>
<evidence type="ECO:0000256" key="2">
    <source>
        <dbReference type="ARBA" id="ARBA00004237"/>
    </source>
</evidence>
<dbReference type="Proteomes" id="UP001597034">
    <property type="component" value="Unassembled WGS sequence"/>
</dbReference>
<evidence type="ECO:0000313" key="18">
    <source>
        <dbReference type="EMBL" id="MFD1646028.1"/>
    </source>
</evidence>
<keyword evidence="5" id="KW-0134">Cell wall</keyword>
<feature type="compositionally biased region" description="Low complexity" evidence="13">
    <location>
        <begin position="866"/>
        <end position="894"/>
    </location>
</feature>
<evidence type="ECO:0000256" key="1">
    <source>
        <dbReference type="ARBA" id="ARBA00004236"/>
    </source>
</evidence>
<evidence type="ECO:0000256" key="5">
    <source>
        <dbReference type="ARBA" id="ARBA00022512"/>
    </source>
</evidence>
<evidence type="ECO:0000259" key="15">
    <source>
        <dbReference type="Pfam" id="PF07705"/>
    </source>
</evidence>
<reference evidence="18 19" key="1">
    <citation type="journal article" date="2019" name="Int. J. Syst. Evol. Microbiol.">
        <title>The Global Catalogue of Microorganisms (GCM) 10K type strain sequencing project: providing services to taxonomists for standard genome sequencing and annotation.</title>
        <authorList>
            <consortium name="The Broad Institute Genomics Platform"/>
            <consortium name="The Broad Institute Genome Sequencing Center for Infectious Disease"/>
            <person name="Wu L."/>
            <person name="Ma J."/>
        </authorList>
    </citation>
    <scope>NUCLEOTIDE SEQUENCE [LARGE SCALE GENOMIC DNA]</scope>
    <source>
        <strain evidence="18 19">CGMCC 1.10390</strain>
    </source>
</reference>
<gene>
    <name evidence="18" type="ORF">ACFSBL_10075</name>
</gene>
<keyword evidence="6" id="KW-0964">Secreted</keyword>
<dbReference type="EMBL" id="JBHUDO010000002">
    <property type="protein sequence ID" value="MFD1646028.1"/>
    <property type="molecule type" value="Genomic_DNA"/>
</dbReference>
<comment type="subcellular location">
    <subcellularLocation>
        <location evidence="1">Cell membrane</location>
    </subcellularLocation>
    <subcellularLocation>
        <location evidence="2">Secreted</location>
        <location evidence="2">Cell wall</location>
        <location evidence="2">S-layer</location>
    </subcellularLocation>
</comment>
<sequence>MTGTKNKVRGLFLAALMITSVFAGVVAFSGSVAAAANDDVTAGDVTTPAGAAHNLSNHEVGETVSHTFTFDVTVAEDTPYNNVTVDLSETVQDAGFALDSYTVSKASGSADLTVTDEGLSGTDLMVGVEDTNNGSGGDKTATVQVDATLEVTDDTTSESRVDHNIEDSFGNSATVSYKTYYEGSTHVVETVGFIEDTEVYAGETITVNTTGENTGVAVWALDSDGTRDTRVANKDTLFSNVVNIDTSGYDAGTTYQVVIGGATPANSYNFSIFNLNLNVDSPANVTLNEGVSVDVTSDNPGGAYAAYLFDASDDDSPIQTTSGTFDGDGNADVSFGVSQTGEYYVVVEQTATGITATSDTINVTEGETGSASFASNLFTQQIGDVSTFTVDLDATSTARVAVGSSGAGYQANLTVSDEDGDGQVMVNINTFAMGDGDATTTYSAVGDDQITDYGTGSAETNLRPGLIDTGTYDIQTIAGTGSYDFNSQAVATLDIGDRSTNELNIWTAPAAADLSGATAGEVIDAADAGTVTQDDTIALGDYLIHEFDAEGLSGALASNGQAGNATDQFFGLAGTDNLSVLVAQTNPDQNKDPKVLNIAPSNTEVIADAENDTYYLVTDTSSLTATRLPVGTSASPADGDNFLANVSVGPDSYLALETETQTAQFGMEARDGSVDLGEGDVVRVESAENQTISGSSTLAAGSQLTIRVQGTDEGVSFLKPTSATVQEDGSWSTSVDFSDVSANSTFTVTVRSGGQTLASPDGIVGEAAAPAAFEVSDLSAPGTATVGDEVTATATVANTGGEEGTTTVEFTFGGDVVDSQEVTLAPGESTTVEFSITADVDAGTYTHGISAGDSSQTAEITINAGTATPTQTATPTATQTATPTATATATPTDAPTDDPTETDDGDDGGQPGFGIGVALVALMGAALLALRRQN</sequence>
<dbReference type="GO" id="GO:0005886">
    <property type="term" value="C:plasma membrane"/>
    <property type="evidence" value="ECO:0007669"/>
    <property type="project" value="UniProtKB-SubCell"/>
</dbReference>
<comment type="similarity">
    <text evidence="3">Belongs to the halobacterial S-layer protein family.</text>
</comment>
<dbReference type="Pfam" id="PF18204">
    <property type="entry name" value="PGF-CTERM"/>
    <property type="match status" value="1"/>
</dbReference>
<dbReference type="Pfam" id="PF25162">
    <property type="entry name" value="DUF7827"/>
    <property type="match status" value="1"/>
</dbReference>
<evidence type="ECO:0000256" key="11">
    <source>
        <dbReference type="ARBA" id="ARBA00023136"/>
    </source>
</evidence>
<dbReference type="Pfam" id="PF07705">
    <property type="entry name" value="CARDB"/>
    <property type="match status" value="1"/>
</dbReference>
<feature type="domain" description="CARDB" evidence="15">
    <location>
        <begin position="773"/>
        <end position="850"/>
    </location>
</feature>
<dbReference type="AlphaFoldDB" id="A0ABD6DLS4"/>
<dbReference type="GO" id="GO:0030115">
    <property type="term" value="C:S-layer"/>
    <property type="evidence" value="ECO:0007669"/>
    <property type="project" value="UniProtKB-SubCell"/>
</dbReference>
<organism evidence="18 19">
    <name type="scientific">Haloarchaeobius litoreus</name>
    <dbReference type="NCBI Taxonomy" id="755306"/>
    <lineage>
        <taxon>Archaea</taxon>
        <taxon>Methanobacteriati</taxon>
        <taxon>Methanobacteriota</taxon>
        <taxon>Stenosarchaea group</taxon>
        <taxon>Halobacteria</taxon>
        <taxon>Halobacteriales</taxon>
        <taxon>Halorubellaceae</taxon>
        <taxon>Haloarchaeobius</taxon>
    </lineage>
</organism>
<evidence type="ECO:0000256" key="7">
    <source>
        <dbReference type="ARBA" id="ARBA00022601"/>
    </source>
</evidence>
<evidence type="ECO:0000256" key="12">
    <source>
        <dbReference type="ARBA" id="ARBA00023180"/>
    </source>
</evidence>
<keyword evidence="7" id="KW-0701">S-layer</keyword>
<dbReference type="InterPro" id="IPR013783">
    <property type="entry name" value="Ig-like_fold"/>
</dbReference>
<evidence type="ECO:0000256" key="9">
    <source>
        <dbReference type="ARBA" id="ARBA00022729"/>
    </source>
</evidence>
<evidence type="ECO:0000256" key="6">
    <source>
        <dbReference type="ARBA" id="ARBA00022525"/>
    </source>
</evidence>
<accession>A0ABD6DLS4</accession>
<feature type="compositionally biased region" description="Acidic residues" evidence="13">
    <location>
        <begin position="895"/>
        <end position="907"/>
    </location>
</feature>
<dbReference type="InterPro" id="IPR026371">
    <property type="entry name" value="PGF_CTERM"/>
</dbReference>
<keyword evidence="4" id="KW-1003">Cell membrane</keyword>
<keyword evidence="10 14" id="KW-1133">Transmembrane helix</keyword>
<name>A0ABD6DLS4_9EURY</name>
<evidence type="ECO:0000256" key="13">
    <source>
        <dbReference type="SAM" id="MobiDB-lite"/>
    </source>
</evidence>
<feature type="domain" description="DUF7827" evidence="17">
    <location>
        <begin position="363"/>
        <end position="479"/>
    </location>
</feature>
<protein>
    <submittedName>
        <fullName evidence="18">Beta strand repeat-containing protein</fullName>
    </submittedName>
</protein>
<dbReference type="NCBIfam" id="TIGR04207">
    <property type="entry name" value="halo_sig_pep"/>
    <property type="match status" value="1"/>
</dbReference>
<dbReference type="InterPro" id="IPR011635">
    <property type="entry name" value="CARDB"/>
</dbReference>
<comment type="caution">
    <text evidence="18">The sequence shown here is derived from an EMBL/GenBank/DDBJ whole genome shotgun (WGS) entry which is preliminary data.</text>
</comment>
<proteinExistence type="inferred from homology"/>
<evidence type="ECO:0000256" key="4">
    <source>
        <dbReference type="ARBA" id="ARBA00022475"/>
    </source>
</evidence>
<dbReference type="NCBIfam" id="NF045517">
    <property type="entry name" value="halo_surf_dom"/>
    <property type="match status" value="1"/>
</dbReference>
<feature type="transmembrane region" description="Helical" evidence="14">
    <location>
        <begin position="912"/>
        <end position="930"/>
    </location>
</feature>
<evidence type="ECO:0000259" key="16">
    <source>
        <dbReference type="Pfam" id="PF18204"/>
    </source>
</evidence>
<dbReference type="NCBIfam" id="TIGR04126">
    <property type="entry name" value="PGF_CTERM"/>
    <property type="match status" value="1"/>
</dbReference>
<evidence type="ECO:0000256" key="8">
    <source>
        <dbReference type="ARBA" id="ARBA00022692"/>
    </source>
</evidence>
<dbReference type="Gene3D" id="2.60.40.10">
    <property type="entry name" value="Immunoglobulins"/>
    <property type="match status" value="2"/>
</dbReference>
<evidence type="ECO:0000256" key="14">
    <source>
        <dbReference type="SAM" id="Phobius"/>
    </source>
</evidence>
<keyword evidence="8 14" id="KW-0812">Transmembrane</keyword>
<dbReference type="RefSeq" id="WP_256398447.1">
    <property type="nucleotide sequence ID" value="NZ_JANHJR010000001.1"/>
</dbReference>
<evidence type="ECO:0000256" key="3">
    <source>
        <dbReference type="ARBA" id="ARBA00009327"/>
    </source>
</evidence>
<keyword evidence="19" id="KW-1185">Reference proteome</keyword>
<dbReference type="InterPro" id="IPR026452">
    <property type="entry name" value="Surf_glycop_sig_pep"/>
</dbReference>
<feature type="region of interest" description="Disordered" evidence="13">
    <location>
        <begin position="866"/>
        <end position="911"/>
    </location>
</feature>
<keyword evidence="12" id="KW-0325">Glycoprotein</keyword>